<feature type="compositionally biased region" description="Pro residues" evidence="1">
    <location>
        <begin position="127"/>
        <end position="142"/>
    </location>
</feature>
<dbReference type="AlphaFoldDB" id="A0A1M7QZP8"/>
<evidence type="ECO:0000256" key="1">
    <source>
        <dbReference type="SAM" id="MobiDB-lite"/>
    </source>
</evidence>
<gene>
    <name evidence="2" type="ORF">SAMN05216499_1552</name>
</gene>
<sequence length="245" mass="25388">MVPGAPHGPLPTPGRDRGNATSPSRNPPTTSASKPPVTASNHLKANPGSASGSAKPLSSILVTTASSVLRVPEMRQRTASPTTSVRLPRHRDAEVTSGDGPAAVSLVLGEGGGRATCALTVKGKPSSTPPPTAPTAGPPAQPVPRHRRPARSRLSLMRDRDGPEQAVGDDAVDEFRGRHLEPVEGFKGVFAPPQASSQDPHGYRPVSSTRPRCMNDPIAAARCRRPQEVRGAGTTPGCPGLHVPN</sequence>
<feature type="region of interest" description="Disordered" evidence="1">
    <location>
        <begin position="118"/>
        <end position="172"/>
    </location>
</feature>
<organism evidence="2 3">
    <name type="scientific">Actinacidiphila paucisporea</name>
    <dbReference type="NCBI Taxonomy" id="310782"/>
    <lineage>
        <taxon>Bacteria</taxon>
        <taxon>Bacillati</taxon>
        <taxon>Actinomycetota</taxon>
        <taxon>Actinomycetes</taxon>
        <taxon>Kitasatosporales</taxon>
        <taxon>Streptomycetaceae</taxon>
        <taxon>Actinacidiphila</taxon>
    </lineage>
</organism>
<feature type="region of interest" description="Disordered" evidence="1">
    <location>
        <begin position="188"/>
        <end position="213"/>
    </location>
</feature>
<evidence type="ECO:0000313" key="3">
    <source>
        <dbReference type="Proteomes" id="UP000184111"/>
    </source>
</evidence>
<proteinExistence type="predicted"/>
<dbReference type="EMBL" id="FRBI01000055">
    <property type="protein sequence ID" value="SHN37641.1"/>
    <property type="molecule type" value="Genomic_DNA"/>
</dbReference>
<reference evidence="2 3" key="1">
    <citation type="submission" date="2016-11" db="EMBL/GenBank/DDBJ databases">
        <authorList>
            <person name="Jaros S."/>
            <person name="Januszkiewicz K."/>
            <person name="Wedrychowicz H."/>
        </authorList>
    </citation>
    <scope>NUCLEOTIDE SEQUENCE [LARGE SCALE GENOMIC DNA]</scope>
    <source>
        <strain evidence="2 3">CGMCC 4.2025</strain>
    </source>
</reference>
<protein>
    <submittedName>
        <fullName evidence="2">Uncharacterized protein</fullName>
    </submittedName>
</protein>
<name>A0A1M7QZP8_9ACTN</name>
<feature type="compositionally biased region" description="Polar residues" evidence="1">
    <location>
        <begin position="19"/>
        <end position="52"/>
    </location>
</feature>
<accession>A0A1M7QZP8</accession>
<feature type="compositionally biased region" description="Pro residues" evidence="1">
    <location>
        <begin position="1"/>
        <end position="12"/>
    </location>
</feature>
<keyword evidence="3" id="KW-1185">Reference proteome</keyword>
<feature type="region of interest" description="Disordered" evidence="1">
    <location>
        <begin position="225"/>
        <end position="245"/>
    </location>
</feature>
<feature type="region of interest" description="Disordered" evidence="1">
    <location>
        <begin position="1"/>
        <end position="102"/>
    </location>
</feature>
<dbReference type="Proteomes" id="UP000184111">
    <property type="component" value="Unassembled WGS sequence"/>
</dbReference>
<evidence type="ECO:0000313" key="2">
    <source>
        <dbReference type="EMBL" id="SHN37641.1"/>
    </source>
</evidence>